<dbReference type="RefSeq" id="WP_039744680.1">
    <property type="nucleotide sequence ID" value="NZ_CP009788.1"/>
</dbReference>
<dbReference type="SFLD" id="SFLDS00029">
    <property type="entry name" value="Radical_SAM"/>
    <property type="match status" value="1"/>
</dbReference>
<dbReference type="InterPro" id="IPR051198">
    <property type="entry name" value="BchE-like"/>
</dbReference>
<gene>
    <name evidence="8" type="ORF">GPICK_15350</name>
</gene>
<feature type="domain" description="Radical SAM core" evidence="7">
    <location>
        <begin position="178"/>
        <end position="399"/>
    </location>
</feature>
<dbReference type="GO" id="GO:0046872">
    <property type="term" value="F:metal ion binding"/>
    <property type="evidence" value="ECO:0007669"/>
    <property type="project" value="UniProtKB-KW"/>
</dbReference>
<dbReference type="InterPro" id="IPR058240">
    <property type="entry name" value="rSAM_sf"/>
</dbReference>
<dbReference type="PROSITE" id="PS51332">
    <property type="entry name" value="B12_BINDING"/>
    <property type="match status" value="1"/>
</dbReference>
<evidence type="ECO:0000256" key="5">
    <source>
        <dbReference type="ARBA" id="ARBA00023014"/>
    </source>
</evidence>
<name>A0A0B5BJ88_9BACT</name>
<dbReference type="InterPro" id="IPR007197">
    <property type="entry name" value="rSAM"/>
</dbReference>
<keyword evidence="3" id="KW-0479">Metal-binding</keyword>
<evidence type="ECO:0000256" key="2">
    <source>
        <dbReference type="ARBA" id="ARBA00022691"/>
    </source>
</evidence>
<sequence length="623" mass="68094">MKVVLAAIHAAPSPQAVPLANAFLKAYLGTDDELAAAVAVELCDFFAGDAAEKVARDIASHLPDVVGFSIYLWNRDAALRAASLLREARPDLVLFAGGPEATADPERLLGGSPFDFLILGEGEIPFLETMAQLYGGAMPRGVAGTAFRTDDAVVLTPPRQIPLLDTIPSPFLAGALDVRRYSGLLWQFSRGCDFGCEYCFDYKGERGVRRFSMERIDRELDFIVQSGIPQVFVLDSTFNVDRKTAKTVLRMIRARAPHIHFHFEVRSEFIDREMARLFASITCSLQIGLQSADSAVLRKVRRSFDPQDFAERVALLNESGAIFGFDLIYGLPGDSFEGFKRSLDFALSLYPNHLDIFPLAVLPGTPLAQRAETAGLLHQATPPYTLLESPTFPPSAMAEAARLATATDIFYSRGKAVAWFNSITGALGLSPTALLGGFGRWLADSPSGRPGEQDVTDREIWSLQRAYLGSLFAKRGKKKLLSLALDLVDFHYHFAAALLAPPPEIPSDRALSRDDLLSRPCLVSPAARLVRFSYEILDLLEAGEFDLGEFAACFSPAGSWAAIYPRGGEVFTESLLEPHFQFLSSLDGVTSPLECARRLRIPESEAASFLEFALAEGIVVFIP</sequence>
<dbReference type="Gene3D" id="3.40.50.280">
    <property type="entry name" value="Cobalamin-binding domain"/>
    <property type="match status" value="1"/>
</dbReference>
<dbReference type="HOGENOM" id="CLU_030409_0_0_7"/>
<evidence type="ECO:0000259" key="6">
    <source>
        <dbReference type="PROSITE" id="PS51332"/>
    </source>
</evidence>
<protein>
    <submittedName>
        <fullName evidence="8">Radical SAM protein</fullName>
    </submittedName>
</protein>
<evidence type="ECO:0000313" key="8">
    <source>
        <dbReference type="EMBL" id="AJE04555.1"/>
    </source>
</evidence>
<reference evidence="8 9" key="1">
    <citation type="journal article" date="2015" name="Genome Announc.">
        <title>Complete Genome of Geobacter pickeringii G13T, a Metal-Reducing Isolate from Sedimentary Kaolin Deposits.</title>
        <authorList>
            <person name="Badalamenti J.P."/>
            <person name="Bond D.R."/>
        </authorList>
    </citation>
    <scope>NUCLEOTIDE SEQUENCE [LARGE SCALE GENOMIC DNA]</scope>
    <source>
        <strain evidence="8 9">G13</strain>
    </source>
</reference>
<dbReference type="SUPFAM" id="SSF102114">
    <property type="entry name" value="Radical SAM enzymes"/>
    <property type="match status" value="1"/>
</dbReference>
<keyword evidence="5" id="KW-0411">Iron-sulfur</keyword>
<dbReference type="OrthoDB" id="9762608at2"/>
<dbReference type="Proteomes" id="UP000057609">
    <property type="component" value="Chromosome"/>
</dbReference>
<dbReference type="GO" id="GO:0031419">
    <property type="term" value="F:cobalamin binding"/>
    <property type="evidence" value="ECO:0007669"/>
    <property type="project" value="InterPro"/>
</dbReference>
<dbReference type="GO" id="GO:0051539">
    <property type="term" value="F:4 iron, 4 sulfur cluster binding"/>
    <property type="evidence" value="ECO:0007669"/>
    <property type="project" value="UniProtKB-KW"/>
</dbReference>
<dbReference type="STRING" id="345632.GPICK_15350"/>
<organism evidence="8 9">
    <name type="scientific">Geobacter pickeringii</name>
    <dbReference type="NCBI Taxonomy" id="345632"/>
    <lineage>
        <taxon>Bacteria</taxon>
        <taxon>Pseudomonadati</taxon>
        <taxon>Thermodesulfobacteriota</taxon>
        <taxon>Desulfuromonadia</taxon>
        <taxon>Geobacterales</taxon>
        <taxon>Geobacteraceae</taxon>
        <taxon>Geobacter</taxon>
    </lineage>
</organism>
<dbReference type="InterPro" id="IPR006638">
    <property type="entry name" value="Elp3/MiaA/NifB-like_rSAM"/>
</dbReference>
<dbReference type="Gene3D" id="3.80.30.20">
    <property type="entry name" value="tm_1862 like domain"/>
    <property type="match status" value="1"/>
</dbReference>
<dbReference type="EMBL" id="CP009788">
    <property type="protein sequence ID" value="AJE04555.1"/>
    <property type="molecule type" value="Genomic_DNA"/>
</dbReference>
<accession>A0A0B5BJ88</accession>
<dbReference type="CDD" id="cd01335">
    <property type="entry name" value="Radical_SAM"/>
    <property type="match status" value="1"/>
</dbReference>
<dbReference type="PROSITE" id="PS51918">
    <property type="entry name" value="RADICAL_SAM"/>
    <property type="match status" value="1"/>
</dbReference>
<dbReference type="InterPro" id="IPR006158">
    <property type="entry name" value="Cobalamin-bd"/>
</dbReference>
<keyword evidence="2" id="KW-0949">S-adenosyl-L-methionine</keyword>
<evidence type="ECO:0000256" key="1">
    <source>
        <dbReference type="ARBA" id="ARBA00001966"/>
    </source>
</evidence>
<dbReference type="Pfam" id="PF02310">
    <property type="entry name" value="B12-binding"/>
    <property type="match status" value="1"/>
</dbReference>
<evidence type="ECO:0000259" key="7">
    <source>
        <dbReference type="PROSITE" id="PS51918"/>
    </source>
</evidence>
<keyword evidence="4" id="KW-0408">Iron</keyword>
<evidence type="ECO:0000313" key="9">
    <source>
        <dbReference type="Proteomes" id="UP000057609"/>
    </source>
</evidence>
<dbReference type="SMART" id="SM00729">
    <property type="entry name" value="Elp3"/>
    <property type="match status" value="1"/>
</dbReference>
<proteinExistence type="predicted"/>
<dbReference type="InterPro" id="IPR034466">
    <property type="entry name" value="Methyltransferase_Class_B"/>
</dbReference>
<keyword evidence="9" id="KW-1185">Reference proteome</keyword>
<dbReference type="Pfam" id="PF04055">
    <property type="entry name" value="Radical_SAM"/>
    <property type="match status" value="1"/>
</dbReference>
<feature type="domain" description="B12-binding" evidence="6">
    <location>
        <begin position="1"/>
        <end position="140"/>
    </location>
</feature>
<dbReference type="PANTHER" id="PTHR43409">
    <property type="entry name" value="ANAEROBIC MAGNESIUM-PROTOPORPHYRIN IX MONOMETHYL ESTER CYCLASE-RELATED"/>
    <property type="match status" value="1"/>
</dbReference>
<evidence type="ECO:0000256" key="3">
    <source>
        <dbReference type="ARBA" id="ARBA00022723"/>
    </source>
</evidence>
<dbReference type="SFLD" id="SFLDG01082">
    <property type="entry name" value="B12-binding_domain_containing"/>
    <property type="match status" value="1"/>
</dbReference>
<dbReference type="GO" id="GO:0003824">
    <property type="term" value="F:catalytic activity"/>
    <property type="evidence" value="ECO:0007669"/>
    <property type="project" value="InterPro"/>
</dbReference>
<dbReference type="GO" id="GO:0005829">
    <property type="term" value="C:cytosol"/>
    <property type="evidence" value="ECO:0007669"/>
    <property type="project" value="TreeGrafter"/>
</dbReference>
<evidence type="ECO:0000256" key="4">
    <source>
        <dbReference type="ARBA" id="ARBA00023004"/>
    </source>
</evidence>
<comment type="cofactor">
    <cofactor evidence="1">
        <name>[4Fe-4S] cluster</name>
        <dbReference type="ChEBI" id="CHEBI:49883"/>
    </cofactor>
</comment>
<dbReference type="SFLD" id="SFLDG01123">
    <property type="entry name" value="methyltransferase_(Class_B)"/>
    <property type="match status" value="1"/>
</dbReference>
<dbReference type="PANTHER" id="PTHR43409:SF16">
    <property type="entry name" value="SLR0320 PROTEIN"/>
    <property type="match status" value="1"/>
</dbReference>
<dbReference type="CDD" id="cd02068">
    <property type="entry name" value="radical_SAM_B12_BD"/>
    <property type="match status" value="1"/>
</dbReference>
<dbReference type="KEGG" id="gpi:GPICK_15350"/>
<dbReference type="InterPro" id="IPR023404">
    <property type="entry name" value="rSAM_horseshoe"/>
</dbReference>
<dbReference type="AlphaFoldDB" id="A0A0B5BJ88"/>